<dbReference type="InterPro" id="IPR010982">
    <property type="entry name" value="Lambda_DNA-bd_dom_sf"/>
</dbReference>
<evidence type="ECO:0000259" key="1">
    <source>
        <dbReference type="PROSITE" id="PS50943"/>
    </source>
</evidence>
<dbReference type="GO" id="GO:0003677">
    <property type="term" value="F:DNA binding"/>
    <property type="evidence" value="ECO:0007669"/>
    <property type="project" value="InterPro"/>
</dbReference>
<dbReference type="Gene3D" id="2.10.109.10">
    <property type="entry name" value="Umud Fragment, subunit A"/>
    <property type="match status" value="1"/>
</dbReference>
<evidence type="ECO:0000313" key="3">
    <source>
        <dbReference type="Proteomes" id="UP000437970"/>
    </source>
</evidence>
<sequence>MMTKKKPLPPALLAECQAAHDLYLSKKNALKLNQRKIADAAGMTPVSVNHYLKGINPLNARFAAVLAKLLKEPIESFSPRLAAEIAEMNNVGPMVQPHRQSREYPVLSWVAAGERLESVNSYPTGIAEEWLSSTENAGPNGYWLRVKGRSMTSDTPPSFPEGTPILIRPEGFDLISGKFYIAQHTISGEHTFKQYVQDAGVGYLVPLNPEYQTVVLDGTWEITGRAIDAKITGM</sequence>
<dbReference type="SUPFAM" id="SSF51306">
    <property type="entry name" value="LexA/Signal peptidase"/>
    <property type="match status" value="1"/>
</dbReference>
<dbReference type="Pfam" id="PF01381">
    <property type="entry name" value="HTH_3"/>
    <property type="match status" value="1"/>
</dbReference>
<dbReference type="SUPFAM" id="SSF47413">
    <property type="entry name" value="lambda repressor-like DNA-binding domains"/>
    <property type="match status" value="1"/>
</dbReference>
<dbReference type="InterPro" id="IPR001387">
    <property type="entry name" value="Cro/C1-type_HTH"/>
</dbReference>
<dbReference type="Proteomes" id="UP000437970">
    <property type="component" value="Unassembled WGS sequence"/>
</dbReference>
<proteinExistence type="predicted"/>
<organism evidence="2 3">
    <name type="scientific">Pseudomonas helleri</name>
    <dbReference type="NCBI Taxonomy" id="1608996"/>
    <lineage>
        <taxon>Bacteria</taxon>
        <taxon>Pseudomonadati</taxon>
        <taxon>Pseudomonadota</taxon>
        <taxon>Gammaproteobacteria</taxon>
        <taxon>Pseudomonadales</taxon>
        <taxon>Pseudomonadaceae</taxon>
        <taxon>Pseudomonas</taxon>
    </lineage>
</organism>
<name>A0A7X1XYE2_9PSED</name>
<dbReference type="AlphaFoldDB" id="A0A7X1XYE2"/>
<gene>
    <name evidence="2" type="ORF">GHO29_04570</name>
</gene>
<accession>A0A7X1XYE2</accession>
<dbReference type="RefSeq" id="WP_153377686.1">
    <property type="nucleotide sequence ID" value="NZ_WIVW01000003.1"/>
</dbReference>
<dbReference type="EMBL" id="WIVW01000003">
    <property type="protein sequence ID" value="MQU25753.1"/>
    <property type="molecule type" value="Genomic_DNA"/>
</dbReference>
<reference evidence="2 3" key="1">
    <citation type="submission" date="2019-10" db="EMBL/GenBank/DDBJ databases">
        <title>Evaluation of single-gene subtyping targets for Pseudomonas.</title>
        <authorList>
            <person name="Reichler S.J."/>
            <person name="Orsi R.H."/>
            <person name="Wiedmann M."/>
            <person name="Martin N.H."/>
            <person name="Murphy S.I."/>
        </authorList>
    </citation>
    <scope>NUCLEOTIDE SEQUENCE [LARGE SCALE GENOMIC DNA]</scope>
    <source>
        <strain evidence="2 3">FSL R10-1984</strain>
    </source>
</reference>
<dbReference type="InterPro" id="IPR015927">
    <property type="entry name" value="Peptidase_S24_S26A/B/C"/>
</dbReference>
<dbReference type="Pfam" id="PF00717">
    <property type="entry name" value="Peptidase_S24"/>
    <property type="match status" value="1"/>
</dbReference>
<feature type="domain" description="HTH cro/C1-type" evidence="1">
    <location>
        <begin position="28"/>
        <end position="77"/>
    </location>
</feature>
<dbReference type="InterPro" id="IPR039418">
    <property type="entry name" value="LexA-like"/>
</dbReference>
<dbReference type="PROSITE" id="PS50943">
    <property type="entry name" value="HTH_CROC1"/>
    <property type="match status" value="1"/>
</dbReference>
<dbReference type="CDD" id="cd06529">
    <property type="entry name" value="S24_LexA-like"/>
    <property type="match status" value="1"/>
</dbReference>
<dbReference type="InterPro" id="IPR036286">
    <property type="entry name" value="LexA/Signal_pep-like_sf"/>
</dbReference>
<dbReference type="Gene3D" id="1.10.260.40">
    <property type="entry name" value="lambda repressor-like DNA-binding domains"/>
    <property type="match status" value="1"/>
</dbReference>
<comment type="caution">
    <text evidence="2">The sequence shown here is derived from an EMBL/GenBank/DDBJ whole genome shotgun (WGS) entry which is preliminary data.</text>
</comment>
<evidence type="ECO:0000313" key="2">
    <source>
        <dbReference type="EMBL" id="MQU25753.1"/>
    </source>
</evidence>
<protein>
    <submittedName>
        <fullName evidence="2">Helix-turn-helix domain-containing protein</fullName>
    </submittedName>
</protein>